<gene>
    <name evidence="1" type="ORF">KH327_08500</name>
</gene>
<proteinExistence type="predicted"/>
<name>A0A943SS77_9FIRM</name>
<sequence>MRKEMKFRTKSKSYVEIKFNVENMEESQLYLDGHKFIGFPYLAGDGGNRIGFACEEIFEMDGKKYQGILLAVSKNIVEEFKEIVANIRRSGKGWIKKEYDYSLSKVEEELLNKEIKFVFAPFSTSSILDSEQVTAFVKKYMLDNDLKFRVDFTDLLISVRLDNDLISYGTKNGINLGGVTEVIIPKELFEEVVTRKIKEKYSL</sequence>
<reference evidence="1" key="1">
    <citation type="submission" date="2021-02" db="EMBL/GenBank/DDBJ databases">
        <title>Infant gut strain persistence is associated with maternal origin, phylogeny, and functional potential including surface adhesion and iron acquisition.</title>
        <authorList>
            <person name="Lou Y.C."/>
        </authorList>
    </citation>
    <scope>NUCLEOTIDE SEQUENCE</scope>
    <source>
        <strain evidence="1">L3_060_052G1_dasL3_060_052G1_concoct_1</strain>
    </source>
</reference>
<comment type="caution">
    <text evidence="1">The sequence shown here is derived from an EMBL/GenBank/DDBJ whole genome shotgun (WGS) entry which is preliminary data.</text>
</comment>
<dbReference type="Proteomes" id="UP000748991">
    <property type="component" value="Unassembled WGS sequence"/>
</dbReference>
<protein>
    <submittedName>
        <fullName evidence="1">Uncharacterized protein</fullName>
    </submittedName>
</protein>
<dbReference type="RefSeq" id="WP_278638622.1">
    <property type="nucleotide sequence ID" value="NZ_JAGZZP010000023.1"/>
</dbReference>
<accession>A0A943SS77</accession>
<evidence type="ECO:0000313" key="2">
    <source>
        <dbReference type="Proteomes" id="UP000748991"/>
    </source>
</evidence>
<organism evidence="1 2">
    <name type="scientific">Peptoniphilus harei</name>
    <dbReference type="NCBI Taxonomy" id="54005"/>
    <lineage>
        <taxon>Bacteria</taxon>
        <taxon>Bacillati</taxon>
        <taxon>Bacillota</taxon>
        <taxon>Tissierellia</taxon>
        <taxon>Tissierellales</taxon>
        <taxon>Peptoniphilaceae</taxon>
        <taxon>Peptoniphilus</taxon>
    </lineage>
</organism>
<evidence type="ECO:0000313" key="1">
    <source>
        <dbReference type="EMBL" id="MBS6535856.1"/>
    </source>
</evidence>
<dbReference type="AlphaFoldDB" id="A0A943SS77"/>
<dbReference type="EMBL" id="JAGZZP010000023">
    <property type="protein sequence ID" value="MBS6535856.1"/>
    <property type="molecule type" value="Genomic_DNA"/>
</dbReference>